<organism evidence="10 11">
    <name type="scientific">Streptomyces parvulus</name>
    <dbReference type="NCBI Taxonomy" id="146923"/>
    <lineage>
        <taxon>Bacteria</taxon>
        <taxon>Bacillati</taxon>
        <taxon>Actinomycetota</taxon>
        <taxon>Actinomycetes</taxon>
        <taxon>Kitasatosporales</taxon>
        <taxon>Streptomycetaceae</taxon>
        <taxon>Streptomyces</taxon>
    </lineage>
</organism>
<keyword evidence="7 8" id="KW-0173">Coenzyme A biosynthesis</keyword>
<dbReference type="GO" id="GO:0015937">
    <property type="term" value="P:coenzyme A biosynthetic process"/>
    <property type="evidence" value="ECO:0007669"/>
    <property type="project" value="UniProtKB-UniRule"/>
</dbReference>
<dbReference type="PANTHER" id="PTHR10695">
    <property type="entry name" value="DEPHOSPHO-COA KINASE-RELATED"/>
    <property type="match status" value="1"/>
</dbReference>
<comment type="pathway">
    <text evidence="8">Cofactor biosynthesis; coenzyme A biosynthesis; CoA from (R)-pantothenate: step 5/5.</text>
</comment>
<evidence type="ECO:0000256" key="2">
    <source>
        <dbReference type="ARBA" id="ARBA00022490"/>
    </source>
</evidence>
<keyword evidence="4 8" id="KW-0547">Nucleotide-binding</keyword>
<evidence type="ECO:0000256" key="1">
    <source>
        <dbReference type="ARBA" id="ARBA00009018"/>
    </source>
</evidence>
<dbReference type="FunFam" id="3.40.50.300:FF:000991">
    <property type="entry name" value="Dephospho-CoA kinase"/>
    <property type="match status" value="1"/>
</dbReference>
<dbReference type="GO" id="GO:0005524">
    <property type="term" value="F:ATP binding"/>
    <property type="evidence" value="ECO:0007669"/>
    <property type="project" value="UniProtKB-UniRule"/>
</dbReference>
<dbReference type="HAMAP" id="MF_00376">
    <property type="entry name" value="Dephospho_CoA_kinase"/>
    <property type="match status" value="1"/>
</dbReference>
<evidence type="ECO:0000256" key="3">
    <source>
        <dbReference type="ARBA" id="ARBA00022679"/>
    </source>
</evidence>
<protein>
    <recommendedName>
        <fullName evidence="8 9">Dephospho-CoA kinase</fullName>
        <ecNumber evidence="8 9">2.7.1.24</ecNumber>
    </recommendedName>
    <alternativeName>
        <fullName evidence="8">Dephosphocoenzyme A kinase</fullName>
    </alternativeName>
</protein>
<comment type="catalytic activity">
    <reaction evidence="8">
        <text>3'-dephospho-CoA + ATP = ADP + CoA + H(+)</text>
        <dbReference type="Rhea" id="RHEA:18245"/>
        <dbReference type="ChEBI" id="CHEBI:15378"/>
        <dbReference type="ChEBI" id="CHEBI:30616"/>
        <dbReference type="ChEBI" id="CHEBI:57287"/>
        <dbReference type="ChEBI" id="CHEBI:57328"/>
        <dbReference type="ChEBI" id="CHEBI:456216"/>
        <dbReference type="EC" id="2.7.1.24"/>
    </reaction>
</comment>
<sequence>MLKVGLTGGIGAGKSEVSRLLVGHGAVLIDADLIAREVVAPGTPGLAAVVEAFGEDVLAADGSLDRPKLGSIVFADPGRLAALNAIVHPLVGERSRALEEAADEDAVVVHDVPLLTENGLAPLYDVVVVVDAAPATQLDRLVRLRGMTEQDARARMAAQATREQRREIADLVVDNDVPLDELRRRVAEVWTELTRRAAAPRPAAQE</sequence>
<dbReference type="AlphaFoldDB" id="A0A369VAJ3"/>
<dbReference type="Pfam" id="PF01121">
    <property type="entry name" value="CoaE"/>
    <property type="match status" value="1"/>
</dbReference>
<comment type="function">
    <text evidence="8">Catalyzes the phosphorylation of the 3'-hydroxyl group of dephosphocoenzyme A to form coenzyme A.</text>
</comment>
<comment type="caution">
    <text evidence="10">The sequence shown here is derived from an EMBL/GenBank/DDBJ whole genome shotgun (WGS) entry which is preliminary data.</text>
</comment>
<dbReference type="NCBIfam" id="TIGR00152">
    <property type="entry name" value="dephospho-CoA kinase"/>
    <property type="match status" value="1"/>
</dbReference>
<comment type="similarity">
    <text evidence="1 8">Belongs to the CoaE family.</text>
</comment>
<reference evidence="10 11" key="1">
    <citation type="submission" date="2018-07" db="EMBL/GenBank/DDBJ databases">
        <title>Genome guided investigation of antibiotics producing actinomycetales strain isolated from a Macau mangrove ecosystem.</title>
        <authorList>
            <person name="Hu D."/>
        </authorList>
    </citation>
    <scope>NUCLEOTIDE SEQUENCE [LARGE SCALE GENOMIC DNA]</scope>
    <source>
        <strain evidence="10 11">2297</strain>
    </source>
</reference>
<name>A0A369VAJ3_9ACTN</name>
<dbReference type="NCBIfam" id="NF002879">
    <property type="entry name" value="PRK03333.1"/>
    <property type="match status" value="1"/>
</dbReference>
<dbReference type="GO" id="GO:0005737">
    <property type="term" value="C:cytoplasm"/>
    <property type="evidence" value="ECO:0007669"/>
    <property type="project" value="UniProtKB-SubCell"/>
</dbReference>
<comment type="subcellular location">
    <subcellularLocation>
        <location evidence="8">Cytoplasm</location>
    </subcellularLocation>
</comment>
<dbReference type="Proteomes" id="UP000253742">
    <property type="component" value="Unassembled WGS sequence"/>
</dbReference>
<dbReference type="EC" id="2.7.1.24" evidence="8 9"/>
<dbReference type="GO" id="GO:0004140">
    <property type="term" value="F:dephospho-CoA kinase activity"/>
    <property type="evidence" value="ECO:0007669"/>
    <property type="project" value="UniProtKB-UniRule"/>
</dbReference>
<dbReference type="RefSeq" id="WP_114527557.1">
    <property type="nucleotide sequence ID" value="NZ_QQBH01000003.1"/>
</dbReference>
<evidence type="ECO:0000313" key="10">
    <source>
        <dbReference type="EMBL" id="RDD90064.1"/>
    </source>
</evidence>
<dbReference type="STRING" id="146923.Spa2297_08095"/>
<dbReference type="PROSITE" id="PS51219">
    <property type="entry name" value="DPCK"/>
    <property type="match status" value="1"/>
</dbReference>
<feature type="binding site" evidence="8">
    <location>
        <begin position="11"/>
        <end position="16"/>
    </location>
    <ligand>
        <name>ATP</name>
        <dbReference type="ChEBI" id="CHEBI:30616"/>
    </ligand>
</feature>
<dbReference type="SUPFAM" id="SSF52540">
    <property type="entry name" value="P-loop containing nucleoside triphosphate hydrolases"/>
    <property type="match status" value="1"/>
</dbReference>
<dbReference type="PANTHER" id="PTHR10695:SF46">
    <property type="entry name" value="BIFUNCTIONAL COENZYME A SYNTHASE-RELATED"/>
    <property type="match status" value="1"/>
</dbReference>
<dbReference type="OrthoDB" id="9812943at2"/>
<dbReference type="Gene3D" id="3.40.50.300">
    <property type="entry name" value="P-loop containing nucleotide triphosphate hydrolases"/>
    <property type="match status" value="1"/>
</dbReference>
<dbReference type="CDD" id="cd02022">
    <property type="entry name" value="DPCK"/>
    <property type="match status" value="1"/>
</dbReference>
<dbReference type="EMBL" id="QQBH01000003">
    <property type="protein sequence ID" value="RDD90064.1"/>
    <property type="molecule type" value="Genomic_DNA"/>
</dbReference>
<evidence type="ECO:0000256" key="9">
    <source>
        <dbReference type="NCBIfam" id="TIGR00152"/>
    </source>
</evidence>
<evidence type="ECO:0000256" key="4">
    <source>
        <dbReference type="ARBA" id="ARBA00022741"/>
    </source>
</evidence>
<dbReference type="UniPathway" id="UPA00241">
    <property type="reaction ID" value="UER00356"/>
</dbReference>
<dbReference type="InterPro" id="IPR001977">
    <property type="entry name" value="Depp_CoAkinase"/>
</dbReference>
<evidence type="ECO:0000256" key="5">
    <source>
        <dbReference type="ARBA" id="ARBA00022777"/>
    </source>
</evidence>
<keyword evidence="5 8" id="KW-0418">Kinase</keyword>
<dbReference type="InterPro" id="IPR027417">
    <property type="entry name" value="P-loop_NTPase"/>
</dbReference>
<keyword evidence="2 8" id="KW-0963">Cytoplasm</keyword>
<keyword evidence="3 8" id="KW-0808">Transferase</keyword>
<gene>
    <name evidence="8" type="primary">coaE</name>
    <name evidence="10" type="ORF">DVZ84_04895</name>
</gene>
<evidence type="ECO:0000256" key="8">
    <source>
        <dbReference type="HAMAP-Rule" id="MF_00376"/>
    </source>
</evidence>
<evidence type="ECO:0000313" key="11">
    <source>
        <dbReference type="Proteomes" id="UP000253742"/>
    </source>
</evidence>
<accession>A0A369VAJ3</accession>
<proteinExistence type="inferred from homology"/>
<evidence type="ECO:0000256" key="7">
    <source>
        <dbReference type="ARBA" id="ARBA00022993"/>
    </source>
</evidence>
<evidence type="ECO:0000256" key="6">
    <source>
        <dbReference type="ARBA" id="ARBA00022840"/>
    </source>
</evidence>
<keyword evidence="6 8" id="KW-0067">ATP-binding</keyword>